<reference evidence="1" key="1">
    <citation type="journal article" date="2021" name="Microb. Physiol.">
        <title>Proteogenomic Insights into the Physiology of Marine, Sulfate-Reducing, Filamentous Desulfonema limicola and Desulfonema magnum.</title>
        <authorList>
            <person name="Schnaars V."/>
            <person name="Wohlbrand L."/>
            <person name="Scheve S."/>
            <person name="Hinrichs C."/>
            <person name="Reinhardt R."/>
            <person name="Rabus R."/>
        </authorList>
    </citation>
    <scope>NUCLEOTIDE SEQUENCE</scope>
    <source>
        <strain evidence="1">4be13</strain>
    </source>
</reference>
<keyword evidence="2" id="KW-1185">Reference proteome</keyword>
<sequence>MKGRRPLDSAELKNFEIFVSQRADEIVQKWIDYFVLHKKVKFEKVTRKVR</sequence>
<evidence type="ECO:0000313" key="1">
    <source>
        <dbReference type="EMBL" id="QTA91352.1"/>
    </source>
</evidence>
<name>A0A975BTQ5_9BACT</name>
<dbReference type="AlphaFoldDB" id="A0A975BTQ5"/>
<dbReference type="Proteomes" id="UP000663722">
    <property type="component" value="Chromosome"/>
</dbReference>
<accession>A0A975BTQ5</accession>
<protein>
    <submittedName>
        <fullName evidence="1">Uncharacterized protein</fullName>
    </submittedName>
</protein>
<proteinExistence type="predicted"/>
<evidence type="ECO:0000313" key="2">
    <source>
        <dbReference type="Proteomes" id="UP000663722"/>
    </source>
</evidence>
<organism evidence="1 2">
    <name type="scientific">Desulfonema magnum</name>
    <dbReference type="NCBI Taxonomy" id="45655"/>
    <lineage>
        <taxon>Bacteria</taxon>
        <taxon>Pseudomonadati</taxon>
        <taxon>Thermodesulfobacteriota</taxon>
        <taxon>Desulfobacteria</taxon>
        <taxon>Desulfobacterales</taxon>
        <taxon>Desulfococcaceae</taxon>
        <taxon>Desulfonema</taxon>
    </lineage>
</organism>
<gene>
    <name evidence="1" type="ORF">dnm_074170</name>
</gene>
<dbReference type="KEGG" id="dmm:dnm_074170"/>
<dbReference type="EMBL" id="CP061800">
    <property type="protein sequence ID" value="QTA91352.1"/>
    <property type="molecule type" value="Genomic_DNA"/>
</dbReference>